<keyword evidence="3" id="KW-1185">Reference proteome</keyword>
<feature type="region of interest" description="Disordered" evidence="1">
    <location>
        <begin position="190"/>
        <end position="213"/>
    </location>
</feature>
<proteinExistence type="predicted"/>
<dbReference type="AlphaFoldDB" id="A0AAU7NZD8"/>
<organism evidence="2 3">
    <name type="scientific">Methylomarinum roseum</name>
    <dbReference type="NCBI Taxonomy" id="3067653"/>
    <lineage>
        <taxon>Bacteria</taxon>
        <taxon>Pseudomonadati</taxon>
        <taxon>Pseudomonadota</taxon>
        <taxon>Gammaproteobacteria</taxon>
        <taxon>Methylococcales</taxon>
        <taxon>Methylococcaceae</taxon>
        <taxon>Methylomarinum</taxon>
    </lineage>
</organism>
<dbReference type="Proteomes" id="UP001225378">
    <property type="component" value="Chromosome"/>
</dbReference>
<sequence>MMKQLMTVLPMTYFSTRYSVLYIMNPRNNAGLRHLFGVFFLCLFSVGVFAETSIAILDFELKDLTLAPRIPAEIERTAGIKAMLEGELKRAGYKIVSVDLDAQHEANAGFGYLFDHSDIAAELAKKAGAEYVLVGRLHKPSFLFAYIMGHLVRVSDGQLIGNYISETKGGAKKLTLKGVESLAVKIDKDLDNIYTPPPPSRKVGLSDTSEKKQ</sequence>
<dbReference type="InterPro" id="IPR021698">
    <property type="entry name" value="DUF3280"/>
</dbReference>
<name>A0AAU7NZD8_9GAMM</name>
<accession>A0AAU7NZD8</accession>
<evidence type="ECO:0000313" key="3">
    <source>
        <dbReference type="Proteomes" id="UP001225378"/>
    </source>
</evidence>
<dbReference type="Pfam" id="PF11684">
    <property type="entry name" value="DUF3280"/>
    <property type="match status" value="1"/>
</dbReference>
<evidence type="ECO:0000256" key="1">
    <source>
        <dbReference type="SAM" id="MobiDB-lite"/>
    </source>
</evidence>
<reference evidence="2 3" key="1">
    <citation type="journal article" date="2024" name="Microbiology">
        <title>Methylomarinum rosea sp. nov., a novel halophilic methanotrophic bacterium from the hypersaline Lake Elton.</title>
        <authorList>
            <person name="Suleimanov R.Z."/>
            <person name="Oshkin I.Y."/>
            <person name="Danilova O.V."/>
            <person name="Suzina N.E."/>
            <person name="Dedysh S.N."/>
        </authorList>
    </citation>
    <scope>NUCLEOTIDE SEQUENCE [LARGE SCALE GENOMIC DNA]</scope>
    <source>
        <strain evidence="2 3">Ch1-1</strain>
    </source>
</reference>
<dbReference type="EMBL" id="CP157743">
    <property type="protein sequence ID" value="XBS21971.1"/>
    <property type="molecule type" value="Genomic_DNA"/>
</dbReference>
<dbReference type="KEGG" id="mech:Q9L42_007550"/>
<protein>
    <submittedName>
        <fullName evidence="2">DUF2380 domain-containing protein</fullName>
    </submittedName>
</protein>
<evidence type="ECO:0000313" key="2">
    <source>
        <dbReference type="EMBL" id="XBS21971.1"/>
    </source>
</evidence>
<gene>
    <name evidence="2" type="ORF">Q9L42_007550</name>
</gene>